<dbReference type="OMA" id="ATHLQIN"/>
<reference evidence="7" key="1">
    <citation type="submission" date="2022-08" db="UniProtKB">
        <authorList>
            <consortium name="EnsemblMetazoa"/>
        </authorList>
    </citation>
    <scope>IDENTIFICATION</scope>
    <source>
        <strain evidence="7">05x7-T-G4-1.051#20</strain>
    </source>
</reference>
<evidence type="ECO:0000256" key="4">
    <source>
        <dbReference type="ARBA" id="ARBA00023136"/>
    </source>
</evidence>
<dbReference type="AlphaFoldDB" id="A0A8W8IQN4"/>
<dbReference type="GO" id="GO:0006955">
    <property type="term" value="P:immune response"/>
    <property type="evidence" value="ECO:0007669"/>
    <property type="project" value="InterPro"/>
</dbReference>
<name>A0A8W8IQN4_MAGGI</name>
<dbReference type="GO" id="GO:0005164">
    <property type="term" value="F:tumor necrosis factor receptor binding"/>
    <property type="evidence" value="ECO:0007669"/>
    <property type="project" value="InterPro"/>
</dbReference>
<dbReference type="SUPFAM" id="SSF49842">
    <property type="entry name" value="TNF-like"/>
    <property type="match status" value="1"/>
</dbReference>
<dbReference type="GO" id="GO:0016020">
    <property type="term" value="C:membrane"/>
    <property type="evidence" value="ECO:0007669"/>
    <property type="project" value="UniProtKB-SubCell"/>
</dbReference>
<protein>
    <recommendedName>
        <fullName evidence="6">THD domain-containing protein</fullName>
    </recommendedName>
</protein>
<dbReference type="InterPro" id="IPR006052">
    <property type="entry name" value="TNF_dom"/>
</dbReference>
<dbReference type="EnsemblMetazoa" id="G15244.1">
    <property type="protein sequence ID" value="G15244.1:cds"/>
    <property type="gene ID" value="G15244"/>
</dbReference>
<dbReference type="GO" id="GO:0005125">
    <property type="term" value="F:cytokine activity"/>
    <property type="evidence" value="ECO:0007669"/>
    <property type="project" value="UniProtKB-KW"/>
</dbReference>
<comment type="similarity">
    <text evidence="2">Belongs to the tumor necrosis factor family.</text>
</comment>
<organism evidence="7 8">
    <name type="scientific">Magallana gigas</name>
    <name type="common">Pacific oyster</name>
    <name type="synonym">Crassostrea gigas</name>
    <dbReference type="NCBI Taxonomy" id="29159"/>
    <lineage>
        <taxon>Eukaryota</taxon>
        <taxon>Metazoa</taxon>
        <taxon>Spiralia</taxon>
        <taxon>Lophotrochozoa</taxon>
        <taxon>Mollusca</taxon>
        <taxon>Bivalvia</taxon>
        <taxon>Autobranchia</taxon>
        <taxon>Pteriomorphia</taxon>
        <taxon>Ostreida</taxon>
        <taxon>Ostreoidea</taxon>
        <taxon>Ostreidae</taxon>
        <taxon>Magallana</taxon>
    </lineage>
</organism>
<dbReference type="Pfam" id="PF00229">
    <property type="entry name" value="TNF"/>
    <property type="match status" value="1"/>
</dbReference>
<dbReference type="EnsemblMetazoa" id="G15244.2">
    <property type="protein sequence ID" value="G15244.2:cds"/>
    <property type="gene ID" value="G15244"/>
</dbReference>
<dbReference type="Gene3D" id="2.60.120.40">
    <property type="match status" value="1"/>
</dbReference>
<dbReference type="PROSITE" id="PS50049">
    <property type="entry name" value="THD_2"/>
    <property type="match status" value="1"/>
</dbReference>
<proteinExistence type="inferred from homology"/>
<evidence type="ECO:0000259" key="6">
    <source>
        <dbReference type="PROSITE" id="PS50049"/>
    </source>
</evidence>
<dbReference type="GO" id="GO:0005615">
    <property type="term" value="C:extracellular space"/>
    <property type="evidence" value="ECO:0007669"/>
    <property type="project" value="UniProtKB-KW"/>
</dbReference>
<comment type="subcellular location">
    <subcellularLocation>
        <location evidence="1">Membrane</location>
    </subcellularLocation>
</comment>
<dbReference type="PANTHER" id="PTHR11471">
    <property type="entry name" value="TUMOR NECROSIS FACTOR FAMILY MEMBER"/>
    <property type="match status" value="1"/>
</dbReference>
<sequence length="296" mass="33600">MKKKAQRAADMVSCAPKTCLYFSFGINIFLAIFVSVLAIYFNTLDKETVENKDVPKPSTNIAQKLLQANVSLVGDLQSSVCFNCDYLGEDVNTNETLYDDIYTTDRQNKLCCLKDTAIQEFIRAIQNEDNHIGNANSVSDSFHWWRERPCAAHLYLDRKKSISKENKLRWVASDSLGTAFTKDIDLQNATHLQINQSGNYFIYSSTTFDHSKDIYVETFYQSLTKFHPLLPRTGDVDLVFSKFGGSKTSDKHHTNFLAGVFELQRGYLISSSLSQSAHNFLDQSNQVNNYIGLFKL</sequence>
<evidence type="ECO:0000256" key="1">
    <source>
        <dbReference type="ARBA" id="ARBA00004370"/>
    </source>
</evidence>
<keyword evidence="4 5" id="KW-0472">Membrane</keyword>
<evidence type="ECO:0000313" key="8">
    <source>
        <dbReference type="Proteomes" id="UP000005408"/>
    </source>
</evidence>
<keyword evidence="5" id="KW-1133">Transmembrane helix</keyword>
<accession>A0A8W8IQN4</accession>
<evidence type="ECO:0000256" key="3">
    <source>
        <dbReference type="ARBA" id="ARBA00022514"/>
    </source>
</evidence>
<keyword evidence="8" id="KW-1185">Reference proteome</keyword>
<keyword evidence="3" id="KW-0202">Cytokine</keyword>
<dbReference type="PANTHER" id="PTHR11471:SF5">
    <property type="entry name" value="CD40 LIGAND"/>
    <property type="match status" value="1"/>
</dbReference>
<feature type="domain" description="THD" evidence="6">
    <location>
        <begin position="150"/>
        <end position="296"/>
    </location>
</feature>
<dbReference type="InterPro" id="IPR008983">
    <property type="entry name" value="Tumour_necrosis_fac-like_dom"/>
</dbReference>
<dbReference type="Proteomes" id="UP000005408">
    <property type="component" value="Unassembled WGS sequence"/>
</dbReference>
<evidence type="ECO:0000256" key="5">
    <source>
        <dbReference type="SAM" id="Phobius"/>
    </source>
</evidence>
<feature type="transmembrane region" description="Helical" evidence="5">
    <location>
        <begin position="20"/>
        <end position="41"/>
    </location>
</feature>
<dbReference type="GO" id="GO:0005174">
    <property type="term" value="F:CD40 receptor binding"/>
    <property type="evidence" value="ECO:0007669"/>
    <property type="project" value="TreeGrafter"/>
</dbReference>
<evidence type="ECO:0000313" key="7">
    <source>
        <dbReference type="EnsemblMetazoa" id="G15244.2:cds"/>
    </source>
</evidence>
<evidence type="ECO:0000256" key="2">
    <source>
        <dbReference type="ARBA" id="ARBA00008670"/>
    </source>
</evidence>
<keyword evidence="5" id="KW-0812">Transmembrane</keyword>
<dbReference type="OrthoDB" id="6049872at2759"/>